<dbReference type="EMBL" id="SEUK01000047">
    <property type="protein sequence ID" value="KAA1161043.1"/>
    <property type="molecule type" value="Genomic_DNA"/>
</dbReference>
<keyword evidence="1" id="KW-1133">Transmembrane helix</keyword>
<dbReference type="AlphaFoldDB" id="A0AB73BI14"/>
<feature type="transmembrane region" description="Helical" evidence="1">
    <location>
        <begin position="38"/>
        <end position="59"/>
    </location>
</feature>
<sequence length="107" mass="12595">MQNSVIYMCIGFSWLLIIVCVLLMLLSRFKHTQFKQRLLRFVNIVLVFQLLFAGLYLAVEFDRDSQYLKGSYTILIALQITCNFFCYMSVKRRKAKTKPSLDSFSMD</sequence>
<reference evidence="2 5" key="2">
    <citation type="submission" date="2019-01" db="EMBL/GenBank/DDBJ databases">
        <title>Genome sequences of marine Pseudoalteromonas species.</title>
        <authorList>
            <person name="Boraston A.B."/>
            <person name="Hehemann J.-H."/>
            <person name="Vickers C.J."/>
            <person name="Salama-Alber O."/>
            <person name="Abe K."/>
            <person name="Hettle A.J."/>
        </authorList>
    </citation>
    <scope>NUCLEOTIDE SEQUENCE [LARGE SCALE GENOMIC DNA]</scope>
    <source>
        <strain evidence="2 5">PS42</strain>
    </source>
</reference>
<evidence type="ECO:0000313" key="4">
    <source>
        <dbReference type="Proteomes" id="UP000027154"/>
    </source>
</evidence>
<evidence type="ECO:0000256" key="1">
    <source>
        <dbReference type="SAM" id="Phobius"/>
    </source>
</evidence>
<evidence type="ECO:0000313" key="5">
    <source>
        <dbReference type="Proteomes" id="UP000324162"/>
    </source>
</evidence>
<feature type="transmembrane region" description="Helical" evidence="1">
    <location>
        <begin position="6"/>
        <end position="26"/>
    </location>
</feature>
<protein>
    <submittedName>
        <fullName evidence="2">Uncharacterized protein</fullName>
    </submittedName>
</protein>
<dbReference type="Proteomes" id="UP000324162">
    <property type="component" value="Unassembled WGS sequence"/>
</dbReference>
<organism evidence="2 5">
    <name type="scientific">Pseudoalteromonas fuliginea</name>
    <dbReference type="NCBI Taxonomy" id="1872678"/>
    <lineage>
        <taxon>Bacteria</taxon>
        <taxon>Pseudomonadati</taxon>
        <taxon>Pseudomonadota</taxon>
        <taxon>Gammaproteobacteria</taxon>
        <taxon>Alteromonadales</taxon>
        <taxon>Pseudoalteromonadaceae</taxon>
        <taxon>Pseudoalteromonas</taxon>
    </lineage>
</organism>
<gene>
    <name evidence="3" type="ORF">DC53_04610</name>
    <name evidence="2" type="ORF">EU508_08500</name>
</gene>
<evidence type="ECO:0000313" key="3">
    <source>
        <dbReference type="EMBL" id="KDC52383.1"/>
    </source>
</evidence>
<name>A0AB73BI14_9GAMM</name>
<keyword evidence="1" id="KW-0472">Membrane</keyword>
<comment type="caution">
    <text evidence="2">The sequence shown here is derived from an EMBL/GenBank/DDBJ whole genome shotgun (WGS) entry which is preliminary data.</text>
</comment>
<keyword evidence="1" id="KW-0812">Transmembrane</keyword>
<reference evidence="3 4" key="1">
    <citation type="submission" date="2014-04" db="EMBL/GenBank/DDBJ databases">
        <title>Pseudoalteromonas galatheae sp. nov., isolated from a deep-sea polychaete near Canal Concepcion, Chile.</title>
        <authorList>
            <person name="Machado H.R."/>
            <person name="Gram L."/>
            <person name="Vynne N.G."/>
        </authorList>
    </citation>
    <scope>NUCLEOTIDE SEQUENCE [LARGE SCALE GENOMIC DNA]</scope>
    <source>
        <strain evidence="3 4">KMM216</strain>
    </source>
</reference>
<feature type="transmembrane region" description="Helical" evidence="1">
    <location>
        <begin position="71"/>
        <end position="90"/>
    </location>
</feature>
<evidence type="ECO:0000313" key="2">
    <source>
        <dbReference type="EMBL" id="KAA1161043.1"/>
    </source>
</evidence>
<dbReference type="Proteomes" id="UP000027154">
    <property type="component" value="Unassembled WGS sequence"/>
</dbReference>
<accession>A0AB73BI14</accession>
<dbReference type="EMBL" id="JJNZ01000013">
    <property type="protein sequence ID" value="KDC52383.1"/>
    <property type="molecule type" value="Genomic_DNA"/>
</dbReference>
<proteinExistence type="predicted"/>